<accession>A0A815IVK3</accession>
<feature type="transmembrane region" description="Helical" evidence="1">
    <location>
        <begin position="1055"/>
        <end position="1076"/>
    </location>
</feature>
<feature type="transmembrane region" description="Helical" evidence="1">
    <location>
        <begin position="1498"/>
        <end position="1522"/>
    </location>
</feature>
<comment type="caution">
    <text evidence="2">The sequence shown here is derived from an EMBL/GenBank/DDBJ whole genome shotgun (WGS) entry which is preliminary data.</text>
</comment>
<feature type="transmembrane region" description="Helical" evidence="1">
    <location>
        <begin position="1151"/>
        <end position="1169"/>
    </location>
</feature>
<name>A0A815IVK3_ADIRI</name>
<feature type="transmembrane region" description="Helical" evidence="1">
    <location>
        <begin position="388"/>
        <end position="410"/>
    </location>
</feature>
<keyword evidence="1" id="KW-0472">Membrane</keyword>
<gene>
    <name evidence="2" type="ORF">EDS130_LOCUS34513</name>
</gene>
<evidence type="ECO:0000313" key="3">
    <source>
        <dbReference type="Proteomes" id="UP000663852"/>
    </source>
</evidence>
<evidence type="ECO:0000313" key="2">
    <source>
        <dbReference type="EMBL" id="CAF1373472.1"/>
    </source>
</evidence>
<feature type="transmembrane region" description="Helical" evidence="1">
    <location>
        <begin position="309"/>
        <end position="339"/>
    </location>
</feature>
<keyword evidence="1" id="KW-1133">Transmembrane helix</keyword>
<reference evidence="2" key="1">
    <citation type="submission" date="2021-02" db="EMBL/GenBank/DDBJ databases">
        <authorList>
            <person name="Nowell W R."/>
        </authorList>
    </citation>
    <scope>NUCLEOTIDE SEQUENCE</scope>
</reference>
<protein>
    <submittedName>
        <fullName evidence="2">Uncharacterized protein</fullName>
    </submittedName>
</protein>
<dbReference type="EMBL" id="CAJNOJ010000290">
    <property type="protein sequence ID" value="CAF1373472.1"/>
    <property type="molecule type" value="Genomic_DNA"/>
</dbReference>
<keyword evidence="1" id="KW-0812">Transmembrane</keyword>
<dbReference type="Proteomes" id="UP000663852">
    <property type="component" value="Unassembled WGS sequence"/>
</dbReference>
<proteinExistence type="predicted"/>
<sequence>MSYNTFVTSNISSHAVCSSVFVSREWIEAMYIEDASRYAAMDFRTTAKSQFDLLAALCTASKDAVSQALQNMDNQELVTVQLLAAKDVQSEVRANVDFILTMALSQVTSILNFLQVLYRSNTLVSALNTNSLIIFHDMSALGSPSRILMGSLYYSNITFDFNDTAFELSCSYKNPSVPAGIFAMPDPIEEGSRAFWFNVPLYRELFVFAMIDGFFGGCTPLDALLASTLDCLYNLECLNILPAYFPRLNQTNHLWNNKLPPTQRRNVSVKNLIESFFIENQSSEVNYKNYFDRCDPSFCTYTTTDQVNFSYIITLLISLYGGLTAILRFIAPFLTYLVLTIKGRSSKITMNHKRWLLYIRQLGQWIKQLNLFKSASNRTRNDIKQQRITTRLFLILFINFILIFLLYYSFKTQTITMIEHNPLLNTYKNLQTIHSSTLRCPCSKMAMPYKTFTSLSPTFHQICSSDLVDELWISLLTTAGTNHPWNTWIIEAGRYFQMLSSLCELIKKTVDENVHRFLAQTLVTSHVLLVSDFNAQLNTTITQFTQSISASFSLLTDAMRTFMQIDQPLTAFTTEDFKQLALWTFVNPNTSANAMQIKFQLNTLTTNDLTSVTCVCATDTQCKSPLAIKIIKTYNIFDQSSSNSVHDINGYMPPGMFQSCFTIESLLPSTLECFFSASDCLPIILYNLNQMDSSTEIPWVNVHPLLYREGSTQFPSNISLSLILKEMMIEQWNPSFSFNKYYNSCSPSYCTYSDTRDGQSFIEIVITLVSMIGGLSAVLRLVTPQLVKLTFRLIQSKIQNQQQIDENIHRFLAQTLVTSHVLLVSDFNAQLNTTITQFTQSISASFSLLTDAMRTFMQIDQPLTTFTTEDFKQLALWTYVNPNTSANATQIKFQLNTLTTNDLTSVTCVCATDTQCKSPLAIKVIKTYNILDQSFNNSVHDINGYMPPGMFQGCFTIESLLPSTLECFFSTSDCLPTLLYNLNQMDSFVEIPWVNVHPLLYREASTLFPPNTSLSLILKEMMIEQWNPSLSFNKYYKSCSPSYCTYSDTRDGKSFIEIVITLVSMIGGLSAVLRLVTPQLVKLTFRLIRSKIQNQQQERQKLFDRLKTKVKELIRLIHNELINLNLFPPWTFGSNVDRATSKHFGQLSTRLYIVLLIGTFVILALYTVVRPQPLKKTFLSPSLHIYNSLIQEHGNELQCPCSRISSQYTNHVTIKSIFHQVCSSHFVSSEWRTDLTKGLVSNLSIYDQRDYRRFLSAHLQFLTQLCELSNQSVEYSVQQSLSSLLITNQLLSETLFVSRIESMIVKTKSNAPSTLARLLFLLRSTNRGNAFVSTYGTNFHYIIPPYTEFDFKKVACYTEAMLYDNNCSCGLNTTCTVQATFTKTNLSNTVPINGLKMGCTPTESFLASTLECFYNSSCIDLMFEMTNFKNTTRNISYTLNTTINRFPVNITVADLVNELFVEKWSTLMNYSSYFDSCSPLFCSYTYTQKLDSFYTITYFLGLYSGLSLILKWICPQIIYLMIKMYEYRKKRRHVVEPISNTEIATNTQQTSTTKHPTSLCYCGLGVILFLLVAILLVVSIVYYIQQNNKQFRTINDVSNITVNMIDEPVNVTNAVVTPVDNSSLVISTYVSDLTTCSSTYCREGFCSESLYYYQALLINVSLSGFYSILSGSDIVAYGYLYNGTFDPWIPSDNKILENYGGPALGEFGLKYFLQRLETYIVVVTTLYTYSTGHFWLFGYGPATINYNQLNLTDDVSNITVNMIDEPVNVTNAVVTPDNSSLVISTYVSALTTCSSTYCREGFCSESLYYYQALRINVSLSGFYSILSGSDIGAYGYLYNGTFDPLIPSDNKILENCGGPALGEFGLKYFLQRLETYIVVVTTLYTDSTGHFWLFGYGPATINYNQLNLTGPSKIRSSYSSALTYFSSTYCHRGVCLGSLYYYQAVKINISISGYHTIVSNSSMDTYGYLYNSTFDPLIPSQNLIVQNDDDAGNHQFKLRYLFQSAETYILVVTTYYINTTGSFTLTATGEGSVIFNGNQE</sequence>
<feature type="transmembrane region" description="Helical" evidence="1">
    <location>
        <begin position="1559"/>
        <end position="1584"/>
    </location>
</feature>
<evidence type="ECO:0000256" key="1">
    <source>
        <dbReference type="SAM" id="Phobius"/>
    </source>
</evidence>
<organism evidence="2 3">
    <name type="scientific">Adineta ricciae</name>
    <name type="common">Rotifer</name>
    <dbReference type="NCBI Taxonomy" id="249248"/>
    <lineage>
        <taxon>Eukaryota</taxon>
        <taxon>Metazoa</taxon>
        <taxon>Spiralia</taxon>
        <taxon>Gnathifera</taxon>
        <taxon>Rotifera</taxon>
        <taxon>Eurotatoria</taxon>
        <taxon>Bdelloidea</taxon>
        <taxon>Adinetida</taxon>
        <taxon>Adinetidae</taxon>
        <taxon>Adineta</taxon>
    </lineage>
</organism>